<gene>
    <name evidence="5" type="ORF">Pmani_018350</name>
</gene>
<dbReference type="Gene3D" id="1.25.10.10">
    <property type="entry name" value="Leucine-rich Repeat Variant"/>
    <property type="match status" value="1"/>
</dbReference>
<feature type="region of interest" description="Disordered" evidence="1">
    <location>
        <begin position="1513"/>
        <end position="1568"/>
    </location>
</feature>
<dbReference type="InterPro" id="IPR016024">
    <property type="entry name" value="ARM-type_fold"/>
</dbReference>
<dbReference type="GO" id="GO:0043023">
    <property type="term" value="F:ribosomal large subunit binding"/>
    <property type="evidence" value="ECO:0007669"/>
    <property type="project" value="TreeGrafter"/>
</dbReference>
<dbReference type="Pfam" id="PF22999">
    <property type="entry name" value="LTN1_E3_ligase_6th"/>
    <property type="match status" value="1"/>
</dbReference>
<dbReference type="Proteomes" id="UP001292094">
    <property type="component" value="Unassembled WGS sequence"/>
</dbReference>
<organism evidence="5 6">
    <name type="scientific">Petrolisthes manimaculis</name>
    <dbReference type="NCBI Taxonomy" id="1843537"/>
    <lineage>
        <taxon>Eukaryota</taxon>
        <taxon>Metazoa</taxon>
        <taxon>Ecdysozoa</taxon>
        <taxon>Arthropoda</taxon>
        <taxon>Crustacea</taxon>
        <taxon>Multicrustacea</taxon>
        <taxon>Malacostraca</taxon>
        <taxon>Eumalacostraca</taxon>
        <taxon>Eucarida</taxon>
        <taxon>Decapoda</taxon>
        <taxon>Pleocyemata</taxon>
        <taxon>Anomura</taxon>
        <taxon>Galatheoidea</taxon>
        <taxon>Porcellanidae</taxon>
        <taxon>Petrolisthes</taxon>
    </lineage>
</organism>
<evidence type="ECO:0000313" key="6">
    <source>
        <dbReference type="Proteomes" id="UP001292094"/>
    </source>
</evidence>
<feature type="domain" description="E3 ubiquitin-protein ligase listerin ubiquitin conjugating" evidence="4">
    <location>
        <begin position="1909"/>
        <end position="1989"/>
    </location>
</feature>
<dbReference type="Pfam" id="PF23009">
    <property type="entry name" value="UBC_like"/>
    <property type="match status" value="1"/>
</dbReference>
<dbReference type="GO" id="GO:0072344">
    <property type="term" value="P:rescue of stalled ribosome"/>
    <property type="evidence" value="ECO:0007669"/>
    <property type="project" value="TreeGrafter"/>
</dbReference>
<feature type="region of interest" description="Disordered" evidence="1">
    <location>
        <begin position="1"/>
        <end position="24"/>
    </location>
</feature>
<feature type="domain" description="E3 ubiquitin-protein ligase listerin N-terminal" evidence="2">
    <location>
        <begin position="59"/>
        <end position="366"/>
    </location>
</feature>
<dbReference type="PANTHER" id="PTHR12389">
    <property type="entry name" value="ZINC FINGER PROTEIN 294"/>
    <property type="match status" value="1"/>
</dbReference>
<proteinExistence type="predicted"/>
<evidence type="ECO:0000259" key="4">
    <source>
        <dbReference type="Pfam" id="PF23009"/>
    </source>
</evidence>
<feature type="compositionally biased region" description="Polar residues" evidence="1">
    <location>
        <begin position="13"/>
        <end position="24"/>
    </location>
</feature>
<dbReference type="Pfam" id="PF22958">
    <property type="entry name" value="Ltn1_1st"/>
    <property type="match status" value="1"/>
</dbReference>
<evidence type="ECO:0000256" key="1">
    <source>
        <dbReference type="SAM" id="MobiDB-lite"/>
    </source>
</evidence>
<feature type="region of interest" description="Disordered" evidence="1">
    <location>
        <begin position="1138"/>
        <end position="1229"/>
    </location>
</feature>
<feature type="compositionally biased region" description="Basic and acidic residues" evidence="1">
    <location>
        <begin position="1151"/>
        <end position="1216"/>
    </location>
</feature>
<feature type="compositionally biased region" description="Low complexity" evidence="1">
    <location>
        <begin position="1513"/>
        <end position="1559"/>
    </location>
</feature>
<evidence type="ECO:0000313" key="5">
    <source>
        <dbReference type="EMBL" id="KAK4310064.1"/>
    </source>
</evidence>
<dbReference type="InterPro" id="IPR039795">
    <property type="entry name" value="LTN1/Rkr1"/>
</dbReference>
<dbReference type="GO" id="GO:0005829">
    <property type="term" value="C:cytosol"/>
    <property type="evidence" value="ECO:0007669"/>
    <property type="project" value="TreeGrafter"/>
</dbReference>
<name>A0AAE1PMM5_9EUCA</name>
<keyword evidence="6" id="KW-1185">Reference proteome</keyword>
<feature type="domain" description="E3 ubiquitin-protein ligase listerin HEAT repeat region" evidence="3">
    <location>
        <begin position="1661"/>
        <end position="1899"/>
    </location>
</feature>
<feature type="compositionally biased region" description="Acidic residues" evidence="1">
    <location>
        <begin position="1219"/>
        <end position="1229"/>
    </location>
</feature>
<reference evidence="5" key="1">
    <citation type="submission" date="2023-11" db="EMBL/GenBank/DDBJ databases">
        <title>Genome assemblies of two species of porcelain crab, Petrolisthes cinctipes and Petrolisthes manimaculis (Anomura: Porcellanidae).</title>
        <authorList>
            <person name="Angst P."/>
        </authorList>
    </citation>
    <scope>NUCLEOTIDE SEQUENCE</scope>
    <source>
        <strain evidence="5">PB745_02</strain>
        <tissue evidence="5">Gill</tissue>
    </source>
</reference>
<feature type="region of interest" description="Disordered" evidence="1">
    <location>
        <begin position="651"/>
        <end position="727"/>
    </location>
</feature>
<evidence type="ECO:0000259" key="3">
    <source>
        <dbReference type="Pfam" id="PF22999"/>
    </source>
</evidence>
<dbReference type="EMBL" id="JAWZYT010001682">
    <property type="protein sequence ID" value="KAK4310064.1"/>
    <property type="molecule type" value="Genomic_DNA"/>
</dbReference>
<accession>A0AAE1PMM5</accession>
<dbReference type="InterPro" id="IPR054478">
    <property type="entry name" value="LTN1_UBC"/>
</dbReference>
<dbReference type="GO" id="GO:1990112">
    <property type="term" value="C:RQC complex"/>
    <property type="evidence" value="ECO:0007669"/>
    <property type="project" value="InterPro"/>
</dbReference>
<dbReference type="GO" id="GO:0061630">
    <property type="term" value="F:ubiquitin protein ligase activity"/>
    <property type="evidence" value="ECO:0007669"/>
    <property type="project" value="InterPro"/>
</dbReference>
<dbReference type="InterPro" id="IPR054476">
    <property type="entry name" value="Ltn1_N"/>
</dbReference>
<evidence type="ECO:0000259" key="2">
    <source>
        <dbReference type="Pfam" id="PF22958"/>
    </source>
</evidence>
<dbReference type="GO" id="GO:1990116">
    <property type="term" value="P:ribosome-associated ubiquitin-dependent protein catabolic process"/>
    <property type="evidence" value="ECO:0007669"/>
    <property type="project" value="InterPro"/>
</dbReference>
<dbReference type="InterPro" id="IPR011989">
    <property type="entry name" value="ARM-like"/>
</dbReference>
<protein>
    <submittedName>
        <fullName evidence="5">Uncharacterized protein</fullName>
    </submittedName>
</protein>
<sequence>MGRDKKAQRTKGNRQPASSSRTASFLDSNTGIIGFGALQDLGYVPAASQGSHADDSAISAEFRVTLRKMMKKDSTTKIKALQEFEVLCQNEEQESVLSALPFWPRLYCKLSIDVERRVREATQVAHGTMCEQVGKHLAPHLRLVMPAWLLGMVDPHTPAASNAVRAFKESFSEEKRSEVMAFTCKEILDHISDNLFTQTPLTLSDPKMTEAEDMKNKHIRVQSTSLLALSLLLQTTSASKSKEEKVLEVMAPLLNNPAFWKFAKNKHSLIRHAFFTAVCEVFERYPSLLEGCESELSIAVLPALDDQETTVLPKIWETFLHLSLNFSGFWCEKNSRSSFKRLQSVLREGGRGSATELYPHLLPILSVLPLEAAPPNTHLYVDFLRALSTGLTKPKVLRNSRDVSAIITSLFECLRFVAKKTDDLQLWDTIIQYQMVELVKSSLTDAPQLSTSNLYRELASLLRFFCKGWEAGGMRRDLNKIFWSKLMPECESVVRQGKEEELSRLVVFFLVLKYPKSKMSQRREGIRFADEIDGTHVEQKELGAGITQGSDSRAEVHISGEVEHRTTTDFRQQSSYTSTHDKDKVEHERAFLDDAGVNLAQLIVLCHDVYLQEKSVLVFNLFSVLLCSFPTPRVYADLVGGIQKLGVVDGKDREKHGEEKVKEGKQIEKEEERDGNEIRIDEKKKDRVPVKEERLDAEKTNEKPKRKEEEEKEKEGTLKLRSTETGEDYKRSKPLEVLEQVVVPRMEGWDDTKIAQPTVNLFMCLYRSMREEERKSVLIRLKVSREDMGDGLSIAVVPLHLLMEQMVERKASDLAASWWLQSAQLGSRLVQLVDCLCNWTKYESRGSQKEQLMALFKYVLSNGGQKEPLIALEYISQILTKLSTSLKSERAQEGQSEEQVVELVAHLALQLFSSYVCWQTKGICEFMKSLFGLLCQSAKSSEYTSTLLQEAFVRGFQGLVTSLMAEDPSKVFLEDGCLVTTMKDIRRLVMEDDCGFYMTCKLAQTTKNLMKLVYHSTPEEDACGGIMLDHSGIQAMLDILIPTEGEWALLEAQLSSEYVAPAIIQGTVSYREFPFPRYTKDCPSPDFKHVQLTHFLCSVLSYLCKSREKVRAKAKSIVKGKVMNKEGLVEEMLKRIEEDVENEQSPAGEIGESKSEDMEVDDLNKKGRVTGEETYKEIKKKEGIPKEETEREKMQSDKGKAKREKSMQDKEERRPPLENSEEELEDGERLEEEISLGQYTHVAVSLLHSACHATATLSLIEAIHSNSMPQETQTLIKKFESNMRYLMRRLNQGNKRLIIKQICNRCSDGSVAWCVTLTKVLSEWMSSEDVNASRLLESLDTTTLGYAATKQSLVRYLPMVAQYNILEEEVATITSLVEDPFSAAPSVSVATAVLAVLPPDQTATHVGLLFSVLAQWRESADNVFMFATDIKGMAWEDISLTCTLVRLLTILVKRHWYHFESSHWDLLLCSLSSWLQSISDSKETIHKETVACAFTCAVSKCVGCVGEVIEGSTTSTSTSASTTTPTSTSASTTTPTSTSASTTTPTSTSASTTTPTSTPVSLPTLPVIHRDTPLPPGLKEDWTEFFSQPIYNTLITLFVDVTNAYTQLPSVILYGVCRCVSCGLWRARASDLSQHSLQTPLPSLTPRKQMDEWASMSLPPNQEALLNHLAPQLQSSHPAIQCATYNLISTALPDLMQAWESIEVAVNEEEDFPQRPLPYQLFNVIDKCIEEMETSDCFDPETWHHLHLLPSSPVYSPTLGYLLTWRIVLKAVSLASDQHQHQYTAYLRHSQSLPALLDNLFCLMKQRPMVENGERVDGCDQKAALTMFNTKLHITPIATPTSQQVSQLACKVYFECLRCIPAAVRHWFSSLDRQRQLFIDNFTALYVSPLLIAEEMAGINSSTIKFSNMAIRTRTHAREVVASYSIDEGSGDTSKVIELTLRLAPNHPLSMVTVENHRRVGVSLAQWRNWLLGLNMMLQHRNTPLLQSLYPSYSVAPAKRNSTQPVCTNGSAAATTPLVHCAEVFFKDVVPASSPKSPALSEQYLWLAVSTSFYVTKAFYWMVKES</sequence>
<dbReference type="SUPFAM" id="SSF48371">
    <property type="entry name" value="ARM repeat"/>
    <property type="match status" value="1"/>
</dbReference>
<dbReference type="InterPro" id="IPR054477">
    <property type="entry name" value="LTN1_E3_ligase_6th"/>
</dbReference>
<dbReference type="PANTHER" id="PTHR12389:SF0">
    <property type="entry name" value="E3 UBIQUITIN-PROTEIN LIGASE LISTERIN"/>
    <property type="match status" value="1"/>
</dbReference>
<comment type="caution">
    <text evidence="5">The sequence shown here is derived from an EMBL/GenBank/DDBJ whole genome shotgun (WGS) entry which is preliminary data.</text>
</comment>